<protein>
    <recommendedName>
        <fullName evidence="4">UBC core domain-containing protein</fullName>
    </recommendedName>
</protein>
<dbReference type="AlphaFoldDB" id="A0A8J4LP30"/>
<sequence>MEVSNTPPIPAPTDMEDEGNIDKHVSSDDDMDEGSDPDWDNVASASDNGCHGDGDGDQKEEVDDSGGDSDEEERDLIIRCSLSLGRWERYEASLEAAAEVETGKQALSSTQGLAARRQIFNPREAFTLLSRELLDCLRARNVDCSVETGGDDLYHWIVDLGSFSESSALAKDMREVSRRYFYSTVRLRLRFMRGLHPFFPPSVEIVWPHFKGPMLDAVASHPMLRLENWDPWRPAMETVRQIKAFLEANARVDLDNPANDIRRHPHSTYSPLERGLARLEALSGVLPTSLQQPEVAALYAARDSYDKDTARLQALAEAGKKRSRSEPGSGKRTREVVWARGTGYGSGHDKSSEQWDAKATDAAQRARDSEIQALLEEMYNSLVRELGPRLLLLEEEEDAQVLLREEGQQKKPEVDDSAGPTAMEGVEMMAAAAGAGAQEISEAVEPAGTGCGSAATGVVTLVEANAPAAAAVGGSIGDETEPRLGAERCAAVLRDSCLLPFVVRELHLASFTDMGARHKYYLALLALLRELCRPSTHDMLWSEVGPRPPGQGGSEPAGPGHSVATILTTALRSAAKLYLSVLGLATVQAEKGAASAALGASTSTVVPPTRVPDRSAIAAENAAREAEATQRITRIIMQIAAYIDVNTPGGGAPAAEAASVIQATQGASQPHAGASTAAAAAAEAAERAASGAQASTSAAGAASASAEGPSLYVKTLKTLQVDAVSGLGRAHHFANQARMEQQAPRIRAVRLAKEVASLESLLPLSESSSIFARVDETAVQLWKALIVGPEDTPYSGGCFVFDLYFPPQYPNAPPQVHLMTTGGGRVRFNPNLYADGKVCLSLLGTWSGDRGETWNPDISTAVQVLISIQSLIMVPEPYFNEPSYESQTGDRGKAASQEYNKNVRENCVRYAMLDVLRHPPTALADVVRTHFRLRRDALLTQIKNWADDGRPADSAYATRMMDMRRDLETLIGAL</sequence>
<keyword evidence="2" id="KW-0833">Ubl conjugation pathway</keyword>
<evidence type="ECO:0000256" key="2">
    <source>
        <dbReference type="ARBA" id="ARBA00022786"/>
    </source>
</evidence>
<feature type="compositionally biased region" description="Basic and acidic residues" evidence="3">
    <location>
        <begin position="50"/>
        <end position="59"/>
    </location>
</feature>
<keyword evidence="1" id="KW-0808">Transferase</keyword>
<evidence type="ECO:0000313" key="6">
    <source>
        <dbReference type="EMBL" id="GIM04216.1"/>
    </source>
</evidence>
<dbReference type="PANTHER" id="PTHR46116">
    <property type="entry name" value="(E3-INDEPENDENT) E2 UBIQUITIN-CONJUGATING ENZYME"/>
    <property type="match status" value="1"/>
</dbReference>
<dbReference type="EMBL" id="BNCQ01000015">
    <property type="protein sequence ID" value="GIM04216.1"/>
    <property type="molecule type" value="Genomic_DNA"/>
</dbReference>
<feature type="compositionally biased region" description="Acidic residues" evidence="3">
    <location>
        <begin position="60"/>
        <end position="74"/>
    </location>
</feature>
<name>A0A8J4LP30_9CHLO</name>
<comment type="caution">
    <text evidence="6">The sequence shown here is derived from an EMBL/GenBank/DDBJ whole genome shotgun (WGS) entry which is preliminary data.</text>
</comment>
<feature type="compositionally biased region" description="Acidic residues" evidence="3">
    <location>
        <begin position="28"/>
        <end position="39"/>
    </location>
</feature>
<proteinExistence type="predicted"/>
<evidence type="ECO:0000313" key="5">
    <source>
        <dbReference type="EMBL" id="GIL76691.1"/>
    </source>
</evidence>
<dbReference type="EMBL" id="BNCP01000009">
    <property type="protein sequence ID" value="GIL76691.1"/>
    <property type="molecule type" value="Genomic_DNA"/>
</dbReference>
<dbReference type="InterPro" id="IPR000608">
    <property type="entry name" value="UBC"/>
</dbReference>
<evidence type="ECO:0000256" key="3">
    <source>
        <dbReference type="SAM" id="MobiDB-lite"/>
    </source>
</evidence>
<dbReference type="CDD" id="cd23802">
    <property type="entry name" value="UBCc_UBE2Q"/>
    <property type="match status" value="1"/>
</dbReference>
<evidence type="ECO:0000313" key="7">
    <source>
        <dbReference type="Proteomes" id="UP000722791"/>
    </source>
</evidence>
<dbReference type="GO" id="GO:0016740">
    <property type="term" value="F:transferase activity"/>
    <property type="evidence" value="ECO:0007669"/>
    <property type="project" value="UniProtKB-KW"/>
</dbReference>
<dbReference type="SMART" id="SM00212">
    <property type="entry name" value="UBCc"/>
    <property type="match status" value="1"/>
</dbReference>
<gene>
    <name evidence="5" type="ORF">Vretifemale_6208</name>
    <name evidence="6" type="ORF">Vretimale_8765</name>
</gene>
<keyword evidence="8" id="KW-1185">Reference proteome</keyword>
<dbReference type="OrthoDB" id="47801at2759"/>
<feature type="region of interest" description="Disordered" evidence="3">
    <location>
        <begin position="1"/>
        <end position="74"/>
    </location>
</feature>
<dbReference type="Proteomes" id="UP000722791">
    <property type="component" value="Unassembled WGS sequence"/>
</dbReference>
<dbReference type="SUPFAM" id="SSF54495">
    <property type="entry name" value="UBC-like"/>
    <property type="match status" value="1"/>
</dbReference>
<evidence type="ECO:0000313" key="8">
    <source>
        <dbReference type="Proteomes" id="UP000747110"/>
    </source>
</evidence>
<reference evidence="6" key="1">
    <citation type="journal article" date="2021" name="Proc. Natl. Acad. Sci. U.S.A.">
        <title>Three genomes in the algal genus Volvox reveal the fate of a haploid sex-determining region after a transition to homothallism.</title>
        <authorList>
            <person name="Yamamoto K."/>
            <person name="Hamaji T."/>
            <person name="Kawai-Toyooka H."/>
            <person name="Matsuzaki R."/>
            <person name="Takahashi F."/>
            <person name="Nishimura Y."/>
            <person name="Kawachi M."/>
            <person name="Noguchi H."/>
            <person name="Minakuchi Y."/>
            <person name="Umen J.G."/>
            <person name="Toyoda A."/>
            <person name="Nozaki H."/>
        </authorList>
    </citation>
    <scope>NUCLEOTIDE SEQUENCE</scope>
    <source>
        <strain evidence="6">NIES-3785</strain>
        <strain evidence="5">NIES-3786</strain>
    </source>
</reference>
<dbReference type="PANTHER" id="PTHR46116:SF39">
    <property type="entry name" value="BACULOVIRAL IAP REPEAT-CONTAINING PROTEIN 6"/>
    <property type="match status" value="1"/>
</dbReference>
<dbReference type="Pfam" id="PF00179">
    <property type="entry name" value="UQ_con"/>
    <property type="match status" value="1"/>
</dbReference>
<evidence type="ECO:0000259" key="4">
    <source>
        <dbReference type="PROSITE" id="PS50127"/>
    </source>
</evidence>
<dbReference type="PROSITE" id="PS50127">
    <property type="entry name" value="UBC_2"/>
    <property type="match status" value="1"/>
</dbReference>
<dbReference type="CDD" id="cd23810">
    <property type="entry name" value="UBCc_BIRC6"/>
    <property type="match status" value="1"/>
</dbReference>
<dbReference type="Gene3D" id="3.10.110.10">
    <property type="entry name" value="Ubiquitin Conjugating Enzyme"/>
    <property type="match status" value="2"/>
</dbReference>
<organism evidence="6 7">
    <name type="scientific">Volvox reticuliferus</name>
    <dbReference type="NCBI Taxonomy" id="1737510"/>
    <lineage>
        <taxon>Eukaryota</taxon>
        <taxon>Viridiplantae</taxon>
        <taxon>Chlorophyta</taxon>
        <taxon>core chlorophytes</taxon>
        <taxon>Chlorophyceae</taxon>
        <taxon>CS clade</taxon>
        <taxon>Chlamydomonadales</taxon>
        <taxon>Volvocaceae</taxon>
        <taxon>Volvox</taxon>
    </lineage>
</organism>
<dbReference type="InterPro" id="IPR016135">
    <property type="entry name" value="UBQ-conjugating_enzyme/RWD"/>
</dbReference>
<feature type="domain" description="UBC core" evidence="4">
    <location>
        <begin position="746"/>
        <end position="912"/>
    </location>
</feature>
<accession>A0A8J4LP30</accession>
<dbReference type="Proteomes" id="UP000747110">
    <property type="component" value="Unassembled WGS sequence"/>
</dbReference>
<evidence type="ECO:0000256" key="1">
    <source>
        <dbReference type="ARBA" id="ARBA00022679"/>
    </source>
</evidence>